<dbReference type="Proteomes" id="UP000572007">
    <property type="component" value="Unassembled WGS sequence"/>
</dbReference>
<evidence type="ECO:0000313" key="2">
    <source>
        <dbReference type="Proteomes" id="UP000572007"/>
    </source>
</evidence>
<dbReference type="RefSeq" id="WP_067638725.1">
    <property type="nucleotide sequence ID" value="NZ_JAAXOM010000001.1"/>
</dbReference>
<dbReference type="EMBL" id="JAAXOM010000001">
    <property type="protein sequence ID" value="NKX86432.1"/>
    <property type="molecule type" value="Genomic_DNA"/>
</dbReference>
<reference evidence="1 2" key="1">
    <citation type="submission" date="2020-04" db="EMBL/GenBank/DDBJ databases">
        <title>MicrobeNet Type strains.</title>
        <authorList>
            <person name="Nicholson A.C."/>
        </authorList>
    </citation>
    <scope>NUCLEOTIDE SEQUENCE [LARGE SCALE GENOMIC DNA]</scope>
    <source>
        <strain evidence="1 2">DSM 44960</strain>
    </source>
</reference>
<gene>
    <name evidence="1" type="ORF">HGA10_03765</name>
</gene>
<dbReference type="AlphaFoldDB" id="A0A846W001"/>
<proteinExistence type="predicted"/>
<comment type="caution">
    <text evidence="1">The sequence shown here is derived from an EMBL/GenBank/DDBJ whole genome shotgun (WGS) entry which is preliminary data.</text>
</comment>
<protein>
    <submittedName>
        <fullName evidence="1">Uncharacterized protein</fullName>
    </submittedName>
</protein>
<sequence>MTAALLAASAAVVGIVIGRFWDQRAETTRWQRDKRADSYQQLTGAFRTSYDTIQQIALADTPDDHIATIDNHVWHEALCSVWIYGTPEAVLAAARLDRILTQTFTAAKTRQHNASEWAVARVPARHGFEQFLATIRAEVSRQAIPFTFYDEVASIEPR</sequence>
<evidence type="ECO:0000313" key="1">
    <source>
        <dbReference type="EMBL" id="NKX86432.1"/>
    </source>
</evidence>
<name>A0A846W001_9NOCA</name>
<organism evidence="1 2">
    <name type="scientific">Nocardia coubleae</name>
    <dbReference type="NCBI Taxonomy" id="356147"/>
    <lineage>
        <taxon>Bacteria</taxon>
        <taxon>Bacillati</taxon>
        <taxon>Actinomycetota</taxon>
        <taxon>Actinomycetes</taxon>
        <taxon>Mycobacteriales</taxon>
        <taxon>Nocardiaceae</taxon>
        <taxon>Nocardia</taxon>
    </lineage>
</organism>
<accession>A0A846W001</accession>
<keyword evidence="2" id="KW-1185">Reference proteome</keyword>